<evidence type="ECO:0000256" key="1">
    <source>
        <dbReference type="ARBA" id="ARBA00004138"/>
    </source>
</evidence>
<organism evidence="9 10">
    <name type="scientific">Spodoptera littoralis</name>
    <name type="common">Egyptian cotton leafworm</name>
    <dbReference type="NCBI Taxonomy" id="7109"/>
    <lineage>
        <taxon>Eukaryota</taxon>
        <taxon>Metazoa</taxon>
        <taxon>Ecdysozoa</taxon>
        <taxon>Arthropoda</taxon>
        <taxon>Hexapoda</taxon>
        <taxon>Insecta</taxon>
        <taxon>Pterygota</taxon>
        <taxon>Neoptera</taxon>
        <taxon>Endopterygota</taxon>
        <taxon>Lepidoptera</taxon>
        <taxon>Glossata</taxon>
        <taxon>Ditrysia</taxon>
        <taxon>Noctuoidea</taxon>
        <taxon>Noctuidae</taxon>
        <taxon>Amphipyrinae</taxon>
        <taxon>Spodoptera</taxon>
    </lineage>
</organism>
<feature type="compositionally biased region" description="Low complexity" evidence="8">
    <location>
        <begin position="467"/>
        <end position="477"/>
    </location>
</feature>
<protein>
    <recommendedName>
        <fullName evidence="3">Cilia- and flagella-associated protein 157</fullName>
    </recommendedName>
</protein>
<feature type="compositionally biased region" description="Basic and acidic residues" evidence="8">
    <location>
        <begin position="608"/>
        <end position="642"/>
    </location>
</feature>
<dbReference type="Proteomes" id="UP001153321">
    <property type="component" value="Chromosome 13"/>
</dbReference>
<dbReference type="PANTHER" id="PTHR31954">
    <property type="entry name" value="CILIA- AND FLAGELLA-ASSOCIATED PROTEIN 157"/>
    <property type="match status" value="1"/>
</dbReference>
<keyword evidence="4 7" id="KW-0175">Coiled coil</keyword>
<evidence type="ECO:0000256" key="3">
    <source>
        <dbReference type="ARBA" id="ARBA00014087"/>
    </source>
</evidence>
<evidence type="ECO:0000313" key="10">
    <source>
        <dbReference type="Proteomes" id="UP001153321"/>
    </source>
</evidence>
<evidence type="ECO:0000256" key="2">
    <source>
        <dbReference type="ARBA" id="ARBA00010841"/>
    </source>
</evidence>
<dbReference type="InterPro" id="IPR038844">
    <property type="entry name" value="CFAP157"/>
</dbReference>
<proteinExistence type="inferred from homology"/>
<evidence type="ECO:0000313" key="9">
    <source>
        <dbReference type="EMBL" id="CAH1636308.1"/>
    </source>
</evidence>
<dbReference type="AlphaFoldDB" id="A0A9P0MZQ9"/>
<feature type="compositionally biased region" description="Polar residues" evidence="8">
    <location>
        <begin position="595"/>
        <end position="605"/>
    </location>
</feature>
<sequence>MAPKKDKGKKDDEKGGVFNEVERTFLELQLTDCNRKVARLRSAVEEYELRLEELQKAYDKLDEDRADIIAYLKKTLTIKNEENVELKEKVKGLEEIREIENERFQETTKQLEKDFVIMKEQLTSENKLWPEFKDQEMKYKRIIYNTEKKFVIGKDNLKKEMEARLLQLAQDFQDATELRVAASTHRVIRENIAINNELENILSTQAKLVEQNEILKESMRSAQVSKELAEEERNKAIGKSVVQLKVIEQLTAAFESVKKEKSLFEKRSYDFEAQRMKIERLTKENDNLSLQVRVLEQNLHARMNDQNKAVVEAAKMSKEREKLRKVLKEAAVAIRAALKLDEWATTNTAREVMDRRVLLSHLLEIVSQFRELEDAESVGTIGSFSKIYEEGDLGFVPKPKKKQVLATQHTIASAIPTKDTSEVEVESSVFASYSTSTITASVNTIPSIQIIPTITKKDLGTKDEGSAESFVVSSVSEEVGEEEEEKNKEDDIEKQLADSKAAMQKSFLKDLFLSQVSLKRQSEMKIDIKRISKVVSTLRLPQEEKDDMTEISLTSEVEIEKSGAGKDDTAPSPAVTGESGTDDDDPDKQIKSPIDEQQSVIIQQPEQDEPKQSEQDEPKQSEQDEPKQSEQDQEPETKEGSD</sequence>
<accession>A0A9P0MZQ9</accession>
<dbReference type="GO" id="GO:0036064">
    <property type="term" value="C:ciliary basal body"/>
    <property type="evidence" value="ECO:0007669"/>
    <property type="project" value="TreeGrafter"/>
</dbReference>
<dbReference type="GO" id="GO:0008017">
    <property type="term" value="F:microtubule binding"/>
    <property type="evidence" value="ECO:0007669"/>
    <property type="project" value="TreeGrafter"/>
</dbReference>
<evidence type="ECO:0000256" key="7">
    <source>
        <dbReference type="SAM" id="Coils"/>
    </source>
</evidence>
<evidence type="ECO:0000256" key="4">
    <source>
        <dbReference type="ARBA" id="ARBA00023054"/>
    </source>
</evidence>
<feature type="region of interest" description="Disordered" evidence="8">
    <location>
        <begin position="543"/>
        <end position="642"/>
    </location>
</feature>
<dbReference type="PANTHER" id="PTHR31954:SF1">
    <property type="entry name" value="CILIA- AND FLAGELLA-ASSOCIATED PROTEIN 157"/>
    <property type="match status" value="1"/>
</dbReference>
<feature type="coiled-coil region" evidence="7">
    <location>
        <begin position="212"/>
        <end position="333"/>
    </location>
</feature>
<keyword evidence="10" id="KW-1185">Reference proteome</keyword>
<feature type="compositionally biased region" description="Basic and acidic residues" evidence="8">
    <location>
        <begin position="558"/>
        <end position="569"/>
    </location>
</feature>
<keyword evidence="5" id="KW-0969">Cilium</keyword>
<dbReference type="EMBL" id="LR824544">
    <property type="protein sequence ID" value="CAH1636308.1"/>
    <property type="molecule type" value="Genomic_DNA"/>
</dbReference>
<evidence type="ECO:0000256" key="6">
    <source>
        <dbReference type="ARBA" id="ARBA00023273"/>
    </source>
</evidence>
<evidence type="ECO:0000256" key="8">
    <source>
        <dbReference type="SAM" id="MobiDB-lite"/>
    </source>
</evidence>
<comment type="similarity">
    <text evidence="2">Belongs to the CFAP157 family.</text>
</comment>
<feature type="compositionally biased region" description="Basic and acidic residues" evidence="8">
    <location>
        <begin position="485"/>
        <end position="494"/>
    </location>
</feature>
<feature type="coiled-coil region" evidence="7">
    <location>
        <begin position="30"/>
        <end position="103"/>
    </location>
</feature>
<name>A0A9P0MZQ9_SPOLI</name>
<reference evidence="9" key="1">
    <citation type="submission" date="2022-02" db="EMBL/GenBank/DDBJ databases">
        <authorList>
            <person name="King R."/>
        </authorList>
    </citation>
    <scope>NUCLEOTIDE SEQUENCE</scope>
</reference>
<feature type="region of interest" description="Disordered" evidence="8">
    <location>
        <begin position="460"/>
        <end position="494"/>
    </location>
</feature>
<comment type="subcellular location">
    <subcellularLocation>
        <location evidence="1">Cell projection</location>
        <location evidence="1">Cilium</location>
    </subcellularLocation>
</comment>
<gene>
    <name evidence="9" type="ORF">SPLIT_LOCUS1670</name>
</gene>
<keyword evidence="6" id="KW-0966">Cell projection</keyword>
<evidence type="ECO:0000256" key="5">
    <source>
        <dbReference type="ARBA" id="ARBA00023069"/>
    </source>
</evidence>